<feature type="compositionally biased region" description="Pro residues" evidence="1">
    <location>
        <begin position="60"/>
        <end position="71"/>
    </location>
</feature>
<feature type="compositionally biased region" description="Polar residues" evidence="1">
    <location>
        <begin position="92"/>
        <end position="101"/>
    </location>
</feature>
<sequence length="101" mass="10999">YYHEGQKHSGVEVQVSRPHIALGTDDSMKNTCHTLGPPAPRPLEVEGRSSRHGDNQTLTLPPPQRPPPGGPDGPAWEAQKSWMRVGSRMNEPGTQERSSGP</sequence>
<gene>
    <name evidence="2" type="ORF">AMECASPLE_028028</name>
</gene>
<feature type="compositionally biased region" description="Basic and acidic residues" evidence="1">
    <location>
        <begin position="43"/>
        <end position="54"/>
    </location>
</feature>
<evidence type="ECO:0000256" key="1">
    <source>
        <dbReference type="SAM" id="MobiDB-lite"/>
    </source>
</evidence>
<feature type="region of interest" description="Disordered" evidence="1">
    <location>
        <begin position="1"/>
        <end position="101"/>
    </location>
</feature>
<name>A0ABV0XUA1_9TELE</name>
<proteinExistence type="predicted"/>
<evidence type="ECO:0000313" key="3">
    <source>
        <dbReference type="Proteomes" id="UP001469553"/>
    </source>
</evidence>
<dbReference type="EMBL" id="JAHRIP010012440">
    <property type="protein sequence ID" value="MEQ2285060.1"/>
    <property type="molecule type" value="Genomic_DNA"/>
</dbReference>
<accession>A0ABV0XUA1</accession>
<feature type="compositionally biased region" description="Basic and acidic residues" evidence="1">
    <location>
        <begin position="1"/>
        <end position="10"/>
    </location>
</feature>
<comment type="caution">
    <text evidence="2">The sequence shown here is derived from an EMBL/GenBank/DDBJ whole genome shotgun (WGS) entry which is preliminary data.</text>
</comment>
<reference evidence="2 3" key="1">
    <citation type="submission" date="2021-06" db="EMBL/GenBank/DDBJ databases">
        <authorList>
            <person name="Palmer J.M."/>
        </authorList>
    </citation>
    <scope>NUCLEOTIDE SEQUENCE [LARGE SCALE GENOMIC DNA]</scope>
    <source>
        <strain evidence="2 3">AS_MEX2019</strain>
        <tissue evidence="2">Muscle</tissue>
    </source>
</reference>
<dbReference type="Proteomes" id="UP001469553">
    <property type="component" value="Unassembled WGS sequence"/>
</dbReference>
<keyword evidence="3" id="KW-1185">Reference proteome</keyword>
<organism evidence="2 3">
    <name type="scientific">Ameca splendens</name>
    <dbReference type="NCBI Taxonomy" id="208324"/>
    <lineage>
        <taxon>Eukaryota</taxon>
        <taxon>Metazoa</taxon>
        <taxon>Chordata</taxon>
        <taxon>Craniata</taxon>
        <taxon>Vertebrata</taxon>
        <taxon>Euteleostomi</taxon>
        <taxon>Actinopterygii</taxon>
        <taxon>Neopterygii</taxon>
        <taxon>Teleostei</taxon>
        <taxon>Neoteleostei</taxon>
        <taxon>Acanthomorphata</taxon>
        <taxon>Ovalentaria</taxon>
        <taxon>Atherinomorphae</taxon>
        <taxon>Cyprinodontiformes</taxon>
        <taxon>Goodeidae</taxon>
        <taxon>Ameca</taxon>
    </lineage>
</organism>
<protein>
    <submittedName>
        <fullName evidence="2">Uncharacterized protein</fullName>
    </submittedName>
</protein>
<feature type="non-terminal residue" evidence="2">
    <location>
        <position position="1"/>
    </location>
</feature>
<evidence type="ECO:0000313" key="2">
    <source>
        <dbReference type="EMBL" id="MEQ2285060.1"/>
    </source>
</evidence>